<dbReference type="AlphaFoldDB" id="A0A917PNI0"/>
<name>A0A917PNI0_9BACI</name>
<keyword evidence="2" id="KW-1185">Reference proteome</keyword>
<dbReference type="Proteomes" id="UP000658382">
    <property type="component" value="Unassembled WGS sequence"/>
</dbReference>
<comment type="caution">
    <text evidence="1">The sequence shown here is derived from an EMBL/GenBank/DDBJ whole genome shotgun (WGS) entry which is preliminary data.</text>
</comment>
<proteinExistence type="predicted"/>
<accession>A0A917PNI0</accession>
<gene>
    <name evidence="1" type="ORF">GCM10007063_04870</name>
</gene>
<sequence>MTKTTATNSQMKRKGTQDFTDALSNISDQIRLLDQKITTATDNSIYEEYRILQEQLTHTTCAVNKLVQKQRIIQKRLTPHHFASEKLEKRLS</sequence>
<dbReference type="RefSeq" id="WP_188631472.1">
    <property type="nucleotide sequence ID" value="NZ_BMNQ01000003.1"/>
</dbReference>
<protein>
    <submittedName>
        <fullName evidence="1">Uncharacterized protein</fullName>
    </submittedName>
</protein>
<evidence type="ECO:0000313" key="2">
    <source>
        <dbReference type="Proteomes" id="UP000658382"/>
    </source>
</evidence>
<evidence type="ECO:0000313" key="1">
    <source>
        <dbReference type="EMBL" id="GGJ85387.1"/>
    </source>
</evidence>
<dbReference type="EMBL" id="BMNQ01000003">
    <property type="protein sequence ID" value="GGJ85387.1"/>
    <property type="molecule type" value="Genomic_DNA"/>
</dbReference>
<reference evidence="1" key="2">
    <citation type="submission" date="2020-09" db="EMBL/GenBank/DDBJ databases">
        <authorList>
            <person name="Sun Q."/>
            <person name="Ohkuma M."/>
        </authorList>
    </citation>
    <scope>NUCLEOTIDE SEQUENCE</scope>
    <source>
        <strain evidence="1">JCM 12580</strain>
    </source>
</reference>
<organism evidence="1 2">
    <name type="scientific">Lentibacillus kapialis</name>
    <dbReference type="NCBI Taxonomy" id="340214"/>
    <lineage>
        <taxon>Bacteria</taxon>
        <taxon>Bacillati</taxon>
        <taxon>Bacillota</taxon>
        <taxon>Bacilli</taxon>
        <taxon>Bacillales</taxon>
        <taxon>Bacillaceae</taxon>
        <taxon>Lentibacillus</taxon>
    </lineage>
</organism>
<reference evidence="1" key="1">
    <citation type="journal article" date="2014" name="Int. J. Syst. Evol. Microbiol.">
        <title>Complete genome sequence of Corynebacterium casei LMG S-19264T (=DSM 44701T), isolated from a smear-ripened cheese.</title>
        <authorList>
            <consortium name="US DOE Joint Genome Institute (JGI-PGF)"/>
            <person name="Walter F."/>
            <person name="Albersmeier A."/>
            <person name="Kalinowski J."/>
            <person name="Ruckert C."/>
        </authorList>
    </citation>
    <scope>NUCLEOTIDE SEQUENCE</scope>
    <source>
        <strain evidence="1">JCM 12580</strain>
    </source>
</reference>